<organism evidence="3 4">
    <name type="scientific">Cyphellophora attinorum</name>
    <dbReference type="NCBI Taxonomy" id="1664694"/>
    <lineage>
        <taxon>Eukaryota</taxon>
        <taxon>Fungi</taxon>
        <taxon>Dikarya</taxon>
        <taxon>Ascomycota</taxon>
        <taxon>Pezizomycotina</taxon>
        <taxon>Eurotiomycetes</taxon>
        <taxon>Chaetothyriomycetidae</taxon>
        <taxon>Chaetothyriales</taxon>
        <taxon>Cyphellophoraceae</taxon>
        <taxon>Cyphellophora</taxon>
    </lineage>
</organism>
<evidence type="ECO:0000313" key="4">
    <source>
        <dbReference type="Proteomes" id="UP000038010"/>
    </source>
</evidence>
<dbReference type="STRING" id="1664694.A0A0N1H5R0"/>
<dbReference type="GO" id="GO:0016651">
    <property type="term" value="F:oxidoreductase activity, acting on NAD(P)H"/>
    <property type="evidence" value="ECO:0007669"/>
    <property type="project" value="TreeGrafter"/>
</dbReference>
<evidence type="ECO:0000313" key="3">
    <source>
        <dbReference type="EMBL" id="KPI41164.1"/>
    </source>
</evidence>
<dbReference type="Gene3D" id="3.40.50.720">
    <property type="entry name" value="NAD(P)-binding Rossmann-like Domain"/>
    <property type="match status" value="1"/>
</dbReference>
<reference evidence="3 4" key="1">
    <citation type="submission" date="2015-06" db="EMBL/GenBank/DDBJ databases">
        <title>Draft genome of the ant-associated black yeast Phialophora attae CBS 131958.</title>
        <authorList>
            <person name="Moreno L.F."/>
            <person name="Stielow B.J."/>
            <person name="de Hoog S."/>
            <person name="Vicente V.A."/>
            <person name="Weiss V.A."/>
            <person name="de Vries M."/>
            <person name="Cruz L.M."/>
            <person name="Souza E.M."/>
        </authorList>
    </citation>
    <scope>NUCLEOTIDE SEQUENCE [LARGE SCALE GENOMIC DNA]</scope>
    <source>
        <strain evidence="3 4">CBS 131958</strain>
    </source>
</reference>
<proteinExistence type="predicted"/>
<sequence>METITIPHRPCSPLYLAIETSYPDPEPTPNSTTVSIKAFGINHAEYFLLGKGGGHHGWLGETIQGGCAEKVNVPDGNVVLLEEAGNGINEEGVGGLSWAEVAAIPKNHATAWSVVSQNLEVKAGDRDFVRGVSTAVGTVTLSLAAKSIDLGAEGAILEGPGPSARPKEKGVVFDGVLDLIDNSVLLDSLEIPRRGGRVCQAGLLGGLGRIEVNPFSDMPSGVHLSFFGSFVYGMQWFPLSDVPLAGIVRDVAKGKWDAKPSEVFSFEEIGEAHRHMEEGSAGGKMVVVV</sequence>
<keyword evidence="4" id="KW-1185">Reference proteome</keyword>
<dbReference type="VEuPathDB" id="FungiDB:AB675_8180"/>
<dbReference type="Proteomes" id="UP000038010">
    <property type="component" value="Unassembled WGS sequence"/>
</dbReference>
<dbReference type="GO" id="GO:0070402">
    <property type="term" value="F:NADPH binding"/>
    <property type="evidence" value="ECO:0007669"/>
    <property type="project" value="TreeGrafter"/>
</dbReference>
<dbReference type="Gene3D" id="3.90.180.10">
    <property type="entry name" value="Medium-chain alcohol dehydrogenases, catalytic domain"/>
    <property type="match status" value="2"/>
</dbReference>
<dbReference type="SUPFAM" id="SSF51735">
    <property type="entry name" value="NAD(P)-binding Rossmann-fold domains"/>
    <property type="match status" value="1"/>
</dbReference>
<dbReference type="GeneID" id="28740487"/>
<evidence type="ECO:0008006" key="5">
    <source>
        <dbReference type="Google" id="ProtNLM"/>
    </source>
</evidence>
<dbReference type="RefSeq" id="XP_018001127.1">
    <property type="nucleotide sequence ID" value="XM_018148608.1"/>
</dbReference>
<dbReference type="Pfam" id="PF13602">
    <property type="entry name" value="ADH_zinc_N_2"/>
    <property type="match status" value="1"/>
</dbReference>
<keyword evidence="2" id="KW-0560">Oxidoreductase</keyword>
<gene>
    <name evidence="3" type="ORF">AB675_8180</name>
</gene>
<dbReference type="InterPro" id="IPR011032">
    <property type="entry name" value="GroES-like_sf"/>
</dbReference>
<dbReference type="EMBL" id="LFJN01000010">
    <property type="protein sequence ID" value="KPI41164.1"/>
    <property type="molecule type" value="Genomic_DNA"/>
</dbReference>
<evidence type="ECO:0000256" key="1">
    <source>
        <dbReference type="ARBA" id="ARBA00022857"/>
    </source>
</evidence>
<keyword evidence="1" id="KW-0521">NADP</keyword>
<name>A0A0N1H5R0_9EURO</name>
<protein>
    <recommendedName>
        <fullName evidence="5">Enoyl reductase (ER) domain-containing protein</fullName>
    </recommendedName>
</protein>
<evidence type="ECO:0000256" key="2">
    <source>
        <dbReference type="ARBA" id="ARBA00023002"/>
    </source>
</evidence>
<dbReference type="PANTHER" id="PTHR48106">
    <property type="entry name" value="QUINONE OXIDOREDUCTASE PIG3-RELATED"/>
    <property type="match status" value="1"/>
</dbReference>
<comment type="caution">
    <text evidence="3">The sequence shown here is derived from an EMBL/GenBank/DDBJ whole genome shotgun (WGS) entry which is preliminary data.</text>
</comment>
<accession>A0A0N1H5R0</accession>
<dbReference type="InterPro" id="IPR036291">
    <property type="entry name" value="NAD(P)-bd_dom_sf"/>
</dbReference>
<dbReference type="AlphaFoldDB" id="A0A0N1H5R0"/>
<dbReference type="OrthoDB" id="203908at2759"/>
<dbReference type="SUPFAM" id="SSF50129">
    <property type="entry name" value="GroES-like"/>
    <property type="match status" value="1"/>
</dbReference>
<dbReference type="PANTHER" id="PTHR48106:SF18">
    <property type="entry name" value="QUINONE OXIDOREDUCTASE PIG3"/>
    <property type="match status" value="1"/>
</dbReference>